<evidence type="ECO:0000256" key="1">
    <source>
        <dbReference type="ARBA" id="ARBA00004266"/>
    </source>
</evidence>
<dbReference type="VEuPathDB" id="FungiDB:AWRI3580_g3750"/>
<comment type="subcellular location">
    <subcellularLocation>
        <location evidence="1">Bud neck</location>
    </subcellularLocation>
</comment>
<gene>
    <name evidence="7" type="ORF">AWRI3580_g3750</name>
</gene>
<keyword evidence="8" id="KW-1185">Reference proteome</keyword>
<dbReference type="SUPFAM" id="SSF52540">
    <property type="entry name" value="P-loop containing nucleoside triphosphate hydrolases"/>
    <property type="match status" value="1"/>
</dbReference>
<comment type="similarity">
    <text evidence="4">Belongs to the TRAFAC class TrmE-Era-EngA-EngB-Septin-like GTPase superfamily. Septin GTPase family.</text>
</comment>
<organism evidence="7 8">
    <name type="scientific">Hanseniaspora uvarum</name>
    <name type="common">Yeast</name>
    <name type="synonym">Kloeckera apiculata</name>
    <dbReference type="NCBI Taxonomy" id="29833"/>
    <lineage>
        <taxon>Eukaryota</taxon>
        <taxon>Fungi</taxon>
        <taxon>Dikarya</taxon>
        <taxon>Ascomycota</taxon>
        <taxon>Saccharomycotina</taxon>
        <taxon>Saccharomycetes</taxon>
        <taxon>Saccharomycodales</taxon>
        <taxon>Saccharomycodaceae</taxon>
        <taxon>Hanseniaspora</taxon>
    </lineage>
</organism>
<dbReference type="GO" id="GO:0005935">
    <property type="term" value="C:cellular bud neck"/>
    <property type="evidence" value="ECO:0007669"/>
    <property type="project" value="UniProtKB-SubCell"/>
</dbReference>
<dbReference type="GO" id="GO:0005525">
    <property type="term" value="F:GTP binding"/>
    <property type="evidence" value="ECO:0007669"/>
    <property type="project" value="UniProtKB-KW"/>
</dbReference>
<dbReference type="PANTHER" id="PTHR18884">
    <property type="entry name" value="SEPTIN"/>
    <property type="match status" value="1"/>
</dbReference>
<dbReference type="InterPro" id="IPR027417">
    <property type="entry name" value="P-loop_NTPase"/>
</dbReference>
<protein>
    <submittedName>
        <fullName evidence="7">Cell division control protein 3</fullName>
    </submittedName>
</protein>
<dbReference type="AlphaFoldDB" id="A0A1E5R732"/>
<proteinExistence type="inferred from homology"/>
<comment type="caution">
    <text evidence="7">The sequence shown here is derived from an EMBL/GenBank/DDBJ whole genome shotgun (WGS) entry which is preliminary data.</text>
</comment>
<name>A0A1E5R732_HANUV</name>
<feature type="domain" description="Septin-type G" evidence="6">
    <location>
        <begin position="58"/>
        <end position="361"/>
    </location>
</feature>
<dbReference type="PROSITE" id="PS51719">
    <property type="entry name" value="G_SEPTIN"/>
    <property type="match status" value="1"/>
</dbReference>
<dbReference type="GO" id="GO:0051301">
    <property type="term" value="P:cell division"/>
    <property type="evidence" value="ECO:0007669"/>
    <property type="project" value="UniProtKB-KW"/>
</dbReference>
<reference evidence="8" key="1">
    <citation type="journal article" date="2016" name="Genome Announc.">
        <title>Genome sequences of three species of Hanseniaspora isolated from spontaneous wine fermentations.</title>
        <authorList>
            <person name="Sternes P.R."/>
            <person name="Lee D."/>
            <person name="Kutyna D.R."/>
            <person name="Borneman A.R."/>
        </authorList>
    </citation>
    <scope>NUCLEOTIDE SEQUENCE [LARGE SCALE GENOMIC DNA]</scope>
    <source>
        <strain evidence="8">AWRI3580</strain>
    </source>
</reference>
<evidence type="ECO:0000256" key="2">
    <source>
        <dbReference type="ARBA" id="ARBA00022741"/>
    </source>
</evidence>
<dbReference type="PIRSF" id="PIRSF006698">
    <property type="entry name" value="Septin"/>
    <property type="match status" value="1"/>
</dbReference>
<keyword evidence="7" id="KW-0132">Cell division</keyword>
<dbReference type="Gene3D" id="3.40.50.300">
    <property type="entry name" value="P-loop containing nucleotide triphosphate hydrolases"/>
    <property type="match status" value="1"/>
</dbReference>
<dbReference type="OrthoDB" id="416553at2759"/>
<evidence type="ECO:0000256" key="5">
    <source>
        <dbReference type="SAM" id="MobiDB-lite"/>
    </source>
</evidence>
<keyword evidence="2 4" id="KW-0547">Nucleotide-binding</keyword>
<evidence type="ECO:0000313" key="8">
    <source>
        <dbReference type="Proteomes" id="UP000095358"/>
    </source>
</evidence>
<dbReference type="Proteomes" id="UP000095358">
    <property type="component" value="Unassembled WGS sequence"/>
</dbReference>
<keyword evidence="3 4" id="KW-0342">GTP-binding</keyword>
<evidence type="ECO:0000256" key="3">
    <source>
        <dbReference type="ARBA" id="ARBA00023134"/>
    </source>
</evidence>
<evidence type="ECO:0000256" key="4">
    <source>
        <dbReference type="RuleBase" id="RU004560"/>
    </source>
</evidence>
<dbReference type="InterPro" id="IPR030379">
    <property type="entry name" value="G_SEPTIN_dom"/>
</dbReference>
<dbReference type="GO" id="GO:0031105">
    <property type="term" value="C:septin complex"/>
    <property type="evidence" value="ECO:0007669"/>
    <property type="project" value="UniProtKB-ARBA"/>
</dbReference>
<dbReference type="InterPro" id="IPR016491">
    <property type="entry name" value="Septin"/>
</dbReference>
<dbReference type="Pfam" id="PF00735">
    <property type="entry name" value="Septin"/>
    <property type="match status" value="1"/>
</dbReference>
<accession>A0A1E5R732</accession>
<keyword evidence="7" id="KW-0131">Cell cycle</keyword>
<dbReference type="EMBL" id="LPNN01000009">
    <property type="protein sequence ID" value="OEJ82678.1"/>
    <property type="molecule type" value="Genomic_DNA"/>
</dbReference>
<evidence type="ECO:0000259" key="6">
    <source>
        <dbReference type="PROSITE" id="PS51719"/>
    </source>
</evidence>
<dbReference type="STRING" id="29833.A0A1E5R732"/>
<feature type="region of interest" description="Disordered" evidence="5">
    <location>
        <begin position="447"/>
        <end position="479"/>
    </location>
</feature>
<sequence>MTEVEANIPTSELTEQEEVLKQILPSQPEFKVLKKKLTQGYVGFANLPKQYHRKSIRQGFEFNLMLVGKDGLGKKTLINTLFNRDLTNEESETDETSDEQISRNLSEKLRRLQLQETLSETAGQENASLEENNINLKSINTVIEENGVNLRLNVVHTEGFGGYIDNTDSYVPIMKEIHRRYDYYLEQENLIARKLNEFNDPRIHCVLYLIEPNGHGLTDFDLEFCSKISPISNLIPIIAKSDTLKTTEEITAFKNRILKQLAEHNVNYFTPSVYQDDDKENSEYIQELLNKFPLAVMAGTGLDSTGKRARVYPWGVLNVDNPKHSDFTYLKDLLIKQFMEELKEKTSNVLYEEYRSQKLVSLGIKQDNTIFKEFDPSEKLKEEKSLHEAKLSKLESEMKQIFLEKVLEKEKKLQKSENELFLKHKEMKDKLMKQLKALEDKKYQLEMHLQSNNGSSVKEDNTKSPQASITKEKKKGFLR</sequence>
<dbReference type="CDD" id="cd01850">
    <property type="entry name" value="CDC_Septin"/>
    <property type="match status" value="1"/>
</dbReference>
<evidence type="ECO:0000313" key="7">
    <source>
        <dbReference type="EMBL" id="OEJ82678.1"/>
    </source>
</evidence>